<dbReference type="InterPro" id="IPR001648">
    <property type="entry name" value="Ribosomal_bS18"/>
</dbReference>
<evidence type="ECO:0000313" key="5">
    <source>
        <dbReference type="Proteomes" id="UP000229529"/>
    </source>
</evidence>
<reference evidence="4" key="1">
    <citation type="submission" date="2017-09" db="EMBL/GenBank/DDBJ databases">
        <authorList>
            <person name="Campbell M.A."/>
            <person name="Lukasik P."/>
            <person name="Simon C."/>
            <person name="McCutcheon J.P."/>
        </authorList>
    </citation>
    <scope>NUCLEOTIDE SEQUENCE [LARGE SCALE GENOMIC DNA]</scope>
    <source>
        <strain evidence="4">ALECUR</strain>
    </source>
</reference>
<evidence type="ECO:0000256" key="3">
    <source>
        <dbReference type="ARBA" id="ARBA00023274"/>
    </source>
</evidence>
<dbReference type="Gene3D" id="4.10.640.10">
    <property type="entry name" value="Ribosomal protein S18"/>
    <property type="match status" value="1"/>
</dbReference>
<dbReference type="PANTHER" id="PTHR13479">
    <property type="entry name" value="30S RIBOSOMAL PROTEIN S18"/>
    <property type="match status" value="1"/>
</dbReference>
<dbReference type="InterPro" id="IPR036870">
    <property type="entry name" value="Ribosomal_bS18_sf"/>
</dbReference>
<comment type="similarity">
    <text evidence="1">Belongs to the bacterial ribosomal protein bS18 family.</text>
</comment>
<organism evidence="4 5">
    <name type="scientific">Candidatus Hodgkinia cicadicola</name>
    <dbReference type="NCBI Taxonomy" id="573658"/>
    <lineage>
        <taxon>Bacteria</taxon>
        <taxon>Pseudomonadati</taxon>
        <taxon>Pseudomonadota</taxon>
        <taxon>Alphaproteobacteria</taxon>
        <taxon>Hyphomicrobiales</taxon>
        <taxon>Candidatus Hodgkinia</taxon>
    </lineage>
</organism>
<keyword evidence="3" id="KW-0687">Ribonucleoprotein</keyword>
<name>A0ABX4MK18_9HYPH</name>
<comment type="caution">
    <text evidence="4">The sequence shown here is derived from an EMBL/GenBank/DDBJ whole genome shotgun (WGS) entry which is preliminary data.</text>
</comment>
<dbReference type="EMBL" id="NXGS01000061">
    <property type="protein sequence ID" value="PIM96394.1"/>
    <property type="molecule type" value="Genomic_DNA"/>
</dbReference>
<sequence>MHFIINARSRLTTCVLKRIKQSIRVGNIAMRWHLFSRSRKDDNNKPMVCINSKLLKDRTLIDGREGLEEMDKNMSRCSGLVGDVSSLRLGGFWLSCLIGRYKDMTYIQNYITESGKIMARKTTRLNKKDHKDICREIKRYRNLGLISKTNPLIEIEKDINN</sequence>
<dbReference type="Pfam" id="PF01084">
    <property type="entry name" value="Ribosomal_S18"/>
    <property type="match status" value="1"/>
</dbReference>
<dbReference type="SUPFAM" id="SSF46911">
    <property type="entry name" value="Ribosomal protein S18"/>
    <property type="match status" value="1"/>
</dbReference>
<dbReference type="PRINTS" id="PR00974">
    <property type="entry name" value="RIBOSOMALS18"/>
</dbReference>
<keyword evidence="5" id="KW-1185">Reference proteome</keyword>
<protein>
    <submittedName>
        <fullName evidence="4">30S ribosomal protein S18</fullName>
    </submittedName>
</protein>
<evidence type="ECO:0000256" key="1">
    <source>
        <dbReference type="ARBA" id="ARBA00005589"/>
    </source>
</evidence>
<evidence type="ECO:0000313" key="4">
    <source>
        <dbReference type="EMBL" id="PIM96394.1"/>
    </source>
</evidence>
<dbReference type="GO" id="GO:0005840">
    <property type="term" value="C:ribosome"/>
    <property type="evidence" value="ECO:0007669"/>
    <property type="project" value="UniProtKB-KW"/>
</dbReference>
<keyword evidence="2 4" id="KW-0689">Ribosomal protein</keyword>
<proteinExistence type="inferred from homology"/>
<gene>
    <name evidence="4" type="primary">rpsR</name>
    <name evidence="4" type="ORF">alecur_92</name>
</gene>
<accession>A0ABX4MK18</accession>
<dbReference type="PANTHER" id="PTHR13479:SF40">
    <property type="entry name" value="SMALL RIBOSOMAL SUBUNIT PROTEIN BS18M"/>
    <property type="match status" value="1"/>
</dbReference>
<dbReference type="Proteomes" id="UP000229529">
    <property type="component" value="Unassembled WGS sequence"/>
</dbReference>
<evidence type="ECO:0000256" key="2">
    <source>
        <dbReference type="ARBA" id="ARBA00022980"/>
    </source>
</evidence>